<keyword evidence="5" id="KW-0677">Repeat</keyword>
<keyword evidence="16" id="KW-1185">Reference proteome</keyword>
<dbReference type="InterPro" id="IPR003439">
    <property type="entry name" value="ABC_transporter-like_ATP-bd"/>
</dbReference>
<evidence type="ECO:0000259" key="13">
    <source>
        <dbReference type="PROSITE" id="PS50893"/>
    </source>
</evidence>
<dbReference type="Gene3D" id="1.20.1560.10">
    <property type="entry name" value="ABC transporter type 1, transmembrane domain"/>
    <property type="match status" value="2"/>
</dbReference>
<comment type="similarity">
    <text evidence="2">Belongs to the ABC transporter superfamily. ABCC family. Conjugate transporter (TC 3.A.1.208) subfamily.</text>
</comment>
<feature type="domain" description="ABC transporter" evidence="13">
    <location>
        <begin position="326"/>
        <end position="551"/>
    </location>
</feature>
<dbReference type="PROSITE" id="PS50893">
    <property type="entry name" value="ABC_TRANSPORTER_2"/>
    <property type="match status" value="2"/>
</dbReference>
<evidence type="ECO:0000256" key="12">
    <source>
        <dbReference type="SAM" id="Phobius"/>
    </source>
</evidence>
<feature type="transmembrane region" description="Helical" evidence="12">
    <location>
        <begin position="878"/>
        <end position="900"/>
    </location>
</feature>
<dbReference type="PROSITE" id="PS00211">
    <property type="entry name" value="ABC_TRANSPORTER_1"/>
    <property type="match status" value="2"/>
</dbReference>
<evidence type="ECO:0000313" key="16">
    <source>
        <dbReference type="Proteomes" id="UP001591681"/>
    </source>
</evidence>
<evidence type="ECO:0000256" key="5">
    <source>
        <dbReference type="ARBA" id="ARBA00022737"/>
    </source>
</evidence>
<feature type="transmembrane region" description="Helical" evidence="12">
    <location>
        <begin position="104"/>
        <end position="125"/>
    </location>
</feature>
<accession>A0ABD1IPH8</accession>
<comment type="subcellular location">
    <subcellularLocation>
        <location evidence="1">Endomembrane system</location>
        <topology evidence="1">Multi-pass membrane protein</topology>
    </subcellularLocation>
</comment>
<keyword evidence="8 12" id="KW-1133">Transmembrane helix</keyword>
<evidence type="ECO:0000313" key="15">
    <source>
        <dbReference type="EMBL" id="KAL2076903.1"/>
    </source>
</evidence>
<dbReference type="CDD" id="cd18599">
    <property type="entry name" value="ABC_6TM_MRP5_8_9_D2"/>
    <property type="match status" value="1"/>
</dbReference>
<dbReference type="Gene3D" id="3.40.50.300">
    <property type="entry name" value="P-loop containing nucleotide triphosphate hydrolases"/>
    <property type="match status" value="2"/>
</dbReference>
<feature type="compositionally biased region" description="Basic and acidic residues" evidence="11">
    <location>
        <begin position="328"/>
        <end position="338"/>
    </location>
</feature>
<feature type="transmembrane region" description="Helical" evidence="12">
    <location>
        <begin position="33"/>
        <end position="56"/>
    </location>
</feature>
<evidence type="ECO:0000256" key="8">
    <source>
        <dbReference type="ARBA" id="ARBA00022989"/>
    </source>
</evidence>
<dbReference type="GO" id="GO:0012505">
    <property type="term" value="C:endomembrane system"/>
    <property type="evidence" value="ECO:0007669"/>
    <property type="project" value="UniProtKB-SubCell"/>
</dbReference>
<organism evidence="15 16">
    <name type="scientific">Coilia grayii</name>
    <name type="common">Gray's grenadier anchovy</name>
    <dbReference type="NCBI Taxonomy" id="363190"/>
    <lineage>
        <taxon>Eukaryota</taxon>
        <taxon>Metazoa</taxon>
        <taxon>Chordata</taxon>
        <taxon>Craniata</taxon>
        <taxon>Vertebrata</taxon>
        <taxon>Euteleostomi</taxon>
        <taxon>Actinopterygii</taxon>
        <taxon>Neopterygii</taxon>
        <taxon>Teleostei</taxon>
        <taxon>Clupei</taxon>
        <taxon>Clupeiformes</taxon>
        <taxon>Clupeoidei</taxon>
        <taxon>Engraulidae</taxon>
        <taxon>Coilinae</taxon>
        <taxon>Coilia</taxon>
    </lineage>
</organism>
<feature type="region of interest" description="Disordered" evidence="11">
    <location>
        <begin position="556"/>
        <end position="577"/>
    </location>
</feature>
<feature type="domain" description="ABC transmembrane type-1" evidence="14">
    <location>
        <begin position="40"/>
        <end position="273"/>
    </location>
</feature>
<dbReference type="FunFam" id="3.40.50.300:FF:000997">
    <property type="entry name" value="Multidrug resistance-associated protein 1"/>
    <property type="match status" value="1"/>
</dbReference>
<dbReference type="InterPro" id="IPR036640">
    <property type="entry name" value="ABC1_TM_sf"/>
</dbReference>
<feature type="domain" description="ABC transporter" evidence="13">
    <location>
        <begin position="1419"/>
        <end position="1653"/>
    </location>
</feature>
<dbReference type="InterPro" id="IPR017871">
    <property type="entry name" value="ABC_transporter-like_CS"/>
</dbReference>
<feature type="domain" description="ABC transmembrane type-1" evidence="14">
    <location>
        <begin position="647"/>
        <end position="920"/>
    </location>
</feature>
<comment type="caution">
    <text evidence="15">The sequence shown here is derived from an EMBL/GenBank/DDBJ whole genome shotgun (WGS) entry which is preliminary data.</text>
</comment>
<proteinExistence type="inferred from homology"/>
<dbReference type="InterPro" id="IPR003593">
    <property type="entry name" value="AAA+_ATPase"/>
</dbReference>
<feature type="transmembrane region" description="Helical" evidence="12">
    <location>
        <begin position="248"/>
        <end position="272"/>
    </location>
</feature>
<keyword evidence="10" id="KW-0325">Glycoprotein</keyword>
<feature type="transmembrane region" description="Helical" evidence="12">
    <location>
        <begin position="796"/>
        <end position="813"/>
    </location>
</feature>
<evidence type="ECO:0000259" key="14">
    <source>
        <dbReference type="PROSITE" id="PS50929"/>
    </source>
</evidence>
<keyword evidence="9 12" id="KW-0472">Membrane</keyword>
<dbReference type="CDD" id="cd18592">
    <property type="entry name" value="ABC_6TM_MRP5_8_9_D1"/>
    <property type="match status" value="1"/>
</dbReference>
<evidence type="ECO:0000256" key="10">
    <source>
        <dbReference type="ARBA" id="ARBA00023180"/>
    </source>
</evidence>
<feature type="transmembrane region" description="Helical" evidence="12">
    <location>
        <begin position="131"/>
        <end position="150"/>
    </location>
</feature>
<dbReference type="CDD" id="cd03244">
    <property type="entry name" value="ABCC_MRP_domain2"/>
    <property type="match status" value="1"/>
</dbReference>
<dbReference type="FunFam" id="3.40.50.300:FF:000074">
    <property type="entry name" value="Multidrug resistance-associated protein 5 isoform 1"/>
    <property type="match status" value="1"/>
</dbReference>
<evidence type="ECO:0000256" key="2">
    <source>
        <dbReference type="ARBA" id="ARBA00009726"/>
    </source>
</evidence>
<evidence type="ECO:0000256" key="11">
    <source>
        <dbReference type="SAM" id="MobiDB-lite"/>
    </source>
</evidence>
<protein>
    <submittedName>
        <fullName evidence="15">Uncharacterized protein</fullName>
    </submittedName>
</protein>
<reference evidence="15 16" key="1">
    <citation type="submission" date="2024-09" db="EMBL/GenBank/DDBJ databases">
        <title>A chromosome-level genome assembly of Gray's grenadier anchovy, Coilia grayii.</title>
        <authorList>
            <person name="Fu Z."/>
        </authorList>
    </citation>
    <scope>NUCLEOTIDE SEQUENCE [LARGE SCALE GENOMIC DNA]</scope>
    <source>
        <strain evidence="15">G4</strain>
        <tissue evidence="15">Muscle</tissue>
    </source>
</reference>
<dbReference type="EMBL" id="JBHFQA010000042">
    <property type="protein sequence ID" value="KAL2076903.1"/>
    <property type="molecule type" value="Genomic_DNA"/>
</dbReference>
<keyword evidence="7" id="KW-0067">ATP-binding</keyword>
<evidence type="ECO:0000256" key="3">
    <source>
        <dbReference type="ARBA" id="ARBA00022448"/>
    </source>
</evidence>
<name>A0ABD1IPH8_9TELE</name>
<dbReference type="InterPro" id="IPR050173">
    <property type="entry name" value="ABC_transporter_C-like"/>
</dbReference>
<dbReference type="SUPFAM" id="SSF90123">
    <property type="entry name" value="ABC transporter transmembrane region"/>
    <property type="match status" value="2"/>
</dbReference>
<dbReference type="InterPro" id="IPR027417">
    <property type="entry name" value="P-loop_NTPase"/>
</dbReference>
<sequence>MRFQRTRLIVTVIASFLLTGAMFVGPAVLVHEILGHVESAGGSVGKAFLISLLWALNLRTAIRLKGAFSMLAFRKIISIRALTTVSVGEVINVLTADSYRMFEAVIYGSFLFCIPVLLLLCISYACYILGYTALIGVSVYLVFIPVQFCFAKLINIFRRQVVTVTDSRVRTMNEVLVCIKLIKMYAWEESFGKKISDIRKQEKSLLQKAGYVQSMNAANTAIIPTLATILTFIIHTLLGHALHPSTAFTIIAIFNSMRFSLGLLPFCVKSLAEGVVSLARLKGRILQLQNPESYLEQREGLGAALVMEDASFSWKPLTHTHTHTKTHTANDTHNHTHTAETNSPSETSASPCPRCGNLLGVCGNVGSGKTSLICSILEQMHLQKGNVLAEGKLAYVSQQAWIFHGTVRDNILMGQPYDKHRYNEVISVCSLKPDLAILPYGDQTEIGERGLNLSGGQKQRISVARAVYSGRDIYLLDDPLSAVDAHVGKHIFQECVKKSLRGKSVILVTHQLQYLEFCDSVLLLEDGEIKEAGPHSSLMKANGRYAQLITNYQLEQTQEQNKEPAADSLSDESPELTQDKHVKNGVINAAFDMSDELEKGQEGGQTPPKTDSENQLVKQEVAQEGSVTWRTYKHYCRAAGGFFLLSFILLSFVLLVGTTAFSNWWLSYWLEQGSGNSTEAGSVGNITENPDLQFYQLVYGLSIIAMVIFSLIKGYSYTQVTLRASSKLHDTMFHKILFSPMSFFDTTPTGRLVNRFSKDQDELDTALPFNMEVFLQFCLIIASIIITIAAVFPYMLLVVGLLGVILTLVLYMFQRSIRAMKRLENVSRSPWISLTTSTIQGLSTIHAYDKRDQYIHMFKDMTDANSNHFLLFNSGTRWLAFWLDFLSASITLTVALFVVLTPDSINPSMKGLALSYTIQVRTTPQLHPNYTLTTPKLPLNYTINPSMKGLALSYTIQVRTTPQLHPNYTLTTPKLPLNYTINPSMKGLALSYTIQVITTPQLHPNYTLTTPKLPLNYTINPSMKDLALSYTIQVRTTPQLHPNYTLTTPKLPLNYTINPSMKGLALSYTIQGLALSYTIQVRTTPQLHQNYTLTIPKLPLNYTINPSMKGLALSYTIQVRTTPQLHPNYTLTTPKLPLNYTINPSMKGLALSYTIQVRTTPQLHPNYTLTIPKLPLNYTINPSMKGLALSYTIQGLALSYTIQVRTTPQLHPNHTLTIPKLPLNYTINPSMKGLALSYTIQVRTTPQLHPNHTLTIPKLPLNYTINPSMKGLALSYTIQVRTTPQLHPNYTLTTPKLPLNYTINPSMKGLALSYTIQGLALSYTIQVRTTPQLHPNYTLTTPKLPLNYTINPSMKGLALSYTIQLTGMLQYVVRLSTELEAKFTSAERLLEYITGCVSEAPRHVKGAGLPEAWPQQGSITFQDYSMRYRDNTPIVLNHLQLSIRAREKLGIVGRTGSGKSSLGVALFRLCEPAGGAVLIDEVNCSSIGLYDLRSQLSIIPQDPVLFTGTVRYNLDPFDKYTEEQIWSALQKTYMKQSISRLPEQLEAPVVENGENFSVGERQLMCMARALLRNSRIILLDEATASIDSETDSLVQQTIREAFKDCTVLTIAHRINTVLHSDRILVMDNGQVAELDSPEVLMQRPNSLFSSLLSAANQVNT</sequence>
<dbReference type="Proteomes" id="UP001591681">
    <property type="component" value="Unassembled WGS sequence"/>
</dbReference>
<dbReference type="Pfam" id="PF00664">
    <property type="entry name" value="ABC_membrane"/>
    <property type="match status" value="2"/>
</dbReference>
<feature type="region of interest" description="Disordered" evidence="11">
    <location>
        <begin position="597"/>
        <end position="616"/>
    </location>
</feature>
<evidence type="ECO:0000256" key="9">
    <source>
        <dbReference type="ARBA" id="ARBA00023136"/>
    </source>
</evidence>
<dbReference type="PANTHER" id="PTHR24223:SF10">
    <property type="entry name" value="ATP-BINDING CASSETTE SUB-FAMILY C MEMBER 12"/>
    <property type="match status" value="1"/>
</dbReference>
<dbReference type="CDD" id="cd03250">
    <property type="entry name" value="ABCC_MRP_domain1"/>
    <property type="match status" value="1"/>
</dbReference>
<dbReference type="PROSITE" id="PS50929">
    <property type="entry name" value="ABC_TM1F"/>
    <property type="match status" value="2"/>
</dbReference>
<gene>
    <name evidence="15" type="ORF">ACEWY4_027504</name>
</gene>
<dbReference type="FunFam" id="1.20.1560.10:FF:000012">
    <property type="entry name" value="ATP binding cassette subfamily C member 5"/>
    <property type="match status" value="1"/>
</dbReference>
<evidence type="ECO:0000256" key="1">
    <source>
        <dbReference type="ARBA" id="ARBA00004127"/>
    </source>
</evidence>
<dbReference type="SUPFAM" id="SSF52540">
    <property type="entry name" value="P-loop containing nucleoside triphosphate hydrolases"/>
    <property type="match status" value="2"/>
</dbReference>
<dbReference type="Pfam" id="PF00005">
    <property type="entry name" value="ABC_tran"/>
    <property type="match status" value="2"/>
</dbReference>
<feature type="compositionally biased region" description="Polar residues" evidence="11">
    <location>
        <begin position="607"/>
        <end position="616"/>
    </location>
</feature>
<feature type="transmembrane region" description="Helical" evidence="12">
    <location>
        <begin position="221"/>
        <end position="242"/>
    </location>
</feature>
<feature type="region of interest" description="Disordered" evidence="11">
    <location>
        <begin position="322"/>
        <end position="349"/>
    </location>
</feature>
<dbReference type="SMART" id="SM00382">
    <property type="entry name" value="AAA"/>
    <property type="match status" value="2"/>
</dbReference>
<dbReference type="GO" id="GO:0005524">
    <property type="term" value="F:ATP binding"/>
    <property type="evidence" value="ECO:0007669"/>
    <property type="project" value="UniProtKB-KW"/>
</dbReference>
<keyword evidence="3" id="KW-0813">Transport</keyword>
<feature type="transmembrane region" description="Helical" evidence="12">
    <location>
        <begin position="694"/>
        <end position="712"/>
    </location>
</feature>
<keyword evidence="6" id="KW-0547">Nucleotide-binding</keyword>
<dbReference type="FunFam" id="1.20.1560.10:FF:000015">
    <property type="entry name" value="multidrug resistance-associated protein 5 isoform X1"/>
    <property type="match status" value="1"/>
</dbReference>
<evidence type="ECO:0000256" key="6">
    <source>
        <dbReference type="ARBA" id="ARBA00022741"/>
    </source>
</evidence>
<evidence type="ECO:0000256" key="7">
    <source>
        <dbReference type="ARBA" id="ARBA00022840"/>
    </source>
</evidence>
<dbReference type="InterPro" id="IPR011527">
    <property type="entry name" value="ABC1_TM_dom"/>
</dbReference>
<dbReference type="PANTHER" id="PTHR24223">
    <property type="entry name" value="ATP-BINDING CASSETTE SUB-FAMILY C"/>
    <property type="match status" value="1"/>
</dbReference>
<feature type="transmembrane region" description="Helical" evidence="12">
    <location>
        <begin position="773"/>
        <end position="790"/>
    </location>
</feature>
<evidence type="ECO:0000256" key="4">
    <source>
        <dbReference type="ARBA" id="ARBA00022692"/>
    </source>
</evidence>
<keyword evidence="4 12" id="KW-0812">Transmembrane</keyword>
<feature type="transmembrane region" description="Helical" evidence="12">
    <location>
        <begin position="642"/>
        <end position="666"/>
    </location>
</feature>